<dbReference type="EMBL" id="BANX01000033">
    <property type="protein sequence ID" value="GAC70280.1"/>
    <property type="molecule type" value="Genomic_DNA"/>
</dbReference>
<dbReference type="RefSeq" id="WP_007624174.1">
    <property type="nucleotide sequence ID" value="NZ_BANX01000033.1"/>
</dbReference>
<feature type="compositionally biased region" description="Low complexity" evidence="1">
    <location>
        <begin position="71"/>
        <end position="81"/>
    </location>
</feature>
<evidence type="ECO:0000256" key="2">
    <source>
        <dbReference type="SAM" id="Phobius"/>
    </source>
</evidence>
<feature type="compositionally biased region" description="Low complexity" evidence="1">
    <location>
        <begin position="88"/>
        <end position="203"/>
    </location>
</feature>
<protein>
    <recommendedName>
        <fullName evidence="3">DUF4333 domain-containing protein</fullName>
    </recommendedName>
</protein>
<dbReference type="STRING" id="1223545.GS4_33_00950"/>
<dbReference type="Pfam" id="PF14230">
    <property type="entry name" value="DUF4333"/>
    <property type="match status" value="1"/>
</dbReference>
<keyword evidence="2" id="KW-0812">Transmembrane</keyword>
<keyword evidence="2" id="KW-1133">Transmembrane helix</keyword>
<dbReference type="AlphaFoldDB" id="M0QNN7"/>
<dbReference type="OrthoDB" id="3625154at2"/>
<feature type="compositionally biased region" description="Polar residues" evidence="1">
    <location>
        <begin position="37"/>
        <end position="58"/>
    </location>
</feature>
<feature type="region of interest" description="Disordered" evidence="1">
    <location>
        <begin position="1"/>
        <end position="211"/>
    </location>
</feature>
<comment type="caution">
    <text evidence="4">The sequence shown here is derived from an EMBL/GenBank/DDBJ whole genome shotgun (WGS) entry which is preliminary data.</text>
</comment>
<evidence type="ECO:0000256" key="1">
    <source>
        <dbReference type="SAM" id="MobiDB-lite"/>
    </source>
</evidence>
<proteinExistence type="predicted"/>
<reference evidence="4 5" key="1">
    <citation type="submission" date="2013-01" db="EMBL/GenBank/DDBJ databases">
        <title>Whole genome shotgun sequence of Gordonia soli NBRC 108243.</title>
        <authorList>
            <person name="Isaki-Nakamura S."/>
            <person name="Hosoyama A."/>
            <person name="Tsuchikane K."/>
            <person name="Ando Y."/>
            <person name="Baba S."/>
            <person name="Ohji S."/>
            <person name="Hamada M."/>
            <person name="Tamura T."/>
            <person name="Yamazoe A."/>
            <person name="Yamazaki S."/>
            <person name="Fujita N."/>
        </authorList>
    </citation>
    <scope>NUCLEOTIDE SEQUENCE [LARGE SCALE GENOMIC DNA]</scope>
    <source>
        <strain evidence="4 5">NBRC 108243</strain>
    </source>
</reference>
<accession>M0QNN7</accession>
<keyword evidence="2" id="KW-0472">Membrane</keyword>
<dbReference type="eggNOG" id="ENOG5033240">
    <property type="taxonomic scope" value="Bacteria"/>
</dbReference>
<name>M0QNN7_9ACTN</name>
<evidence type="ECO:0000313" key="4">
    <source>
        <dbReference type="EMBL" id="GAC70280.1"/>
    </source>
</evidence>
<evidence type="ECO:0000259" key="3">
    <source>
        <dbReference type="Pfam" id="PF14230"/>
    </source>
</evidence>
<dbReference type="InterPro" id="IPR025637">
    <property type="entry name" value="DUF4333"/>
</dbReference>
<keyword evidence="5" id="KW-1185">Reference proteome</keyword>
<dbReference type="Proteomes" id="UP000011666">
    <property type="component" value="Unassembled WGS sequence"/>
</dbReference>
<evidence type="ECO:0000313" key="5">
    <source>
        <dbReference type="Proteomes" id="UP000011666"/>
    </source>
</evidence>
<organism evidence="4 5">
    <name type="scientific">Gordonia soli NBRC 108243</name>
    <dbReference type="NCBI Taxonomy" id="1223545"/>
    <lineage>
        <taxon>Bacteria</taxon>
        <taxon>Bacillati</taxon>
        <taxon>Actinomycetota</taxon>
        <taxon>Actinomycetes</taxon>
        <taxon>Mycobacteriales</taxon>
        <taxon>Gordoniaceae</taxon>
        <taxon>Gordonia</taxon>
    </lineage>
</organism>
<gene>
    <name evidence="4" type="ORF">GS4_33_00950</name>
</gene>
<feature type="domain" description="DUF4333" evidence="3">
    <location>
        <begin position="246"/>
        <end position="322"/>
    </location>
</feature>
<sequence>MTDPQDPTAAQGDPNEPTRPTTPAGDDAGKTEVVNIPEQSGNPDSTTVSQRSAAQPPQSRAPGVQPPAAPPTTAAPAAGGPIPQYDNAYGQPGQFGQQPAGGPQSAPGPQSAAGPQYGQQPPQYGQQPQPGYLQPGQYGQPGQQPGQYGQPGQFGQQPGQYGQPGQYSATQQAPGGFGQQPGQYGQPGQFGQQPGQFGQPGQQPGFGGQYANDQFAAMSSTGSSNKGLRTLFFAGGGLLIVAAAIVVITAFWLPGWAPKNLSQDAAQDGVKSVLTDDYQATEVTNVSCPSGQRVKKGNSFSCSVTVGGQPQKVTVTFLDDEGKYEVGRPTS</sequence>
<feature type="transmembrane region" description="Helical" evidence="2">
    <location>
        <begin position="231"/>
        <end position="253"/>
    </location>
</feature>